<protein>
    <recommendedName>
        <fullName evidence="3">Secreted protein</fullName>
    </recommendedName>
</protein>
<feature type="chain" id="PRO_5025584105" description="Secreted protein" evidence="1">
    <location>
        <begin position="23"/>
        <end position="111"/>
    </location>
</feature>
<name>A0A6B0UJS5_IXORI</name>
<evidence type="ECO:0008006" key="3">
    <source>
        <dbReference type="Google" id="ProtNLM"/>
    </source>
</evidence>
<accession>A0A6B0UJS5</accession>
<keyword evidence="1" id="KW-0732">Signal</keyword>
<proteinExistence type="predicted"/>
<evidence type="ECO:0000313" key="2">
    <source>
        <dbReference type="EMBL" id="MXU89936.1"/>
    </source>
</evidence>
<evidence type="ECO:0000256" key="1">
    <source>
        <dbReference type="SAM" id="SignalP"/>
    </source>
</evidence>
<reference evidence="2" key="1">
    <citation type="submission" date="2019-12" db="EMBL/GenBank/DDBJ databases">
        <title>An insight into the sialome of adult female Ixodes ricinus ticks feeding for 6 days.</title>
        <authorList>
            <person name="Perner J."/>
            <person name="Ribeiro J.M.C."/>
        </authorList>
    </citation>
    <scope>NUCLEOTIDE SEQUENCE</scope>
    <source>
        <strain evidence="2">Semi-engorged</strain>
        <tissue evidence="2">Salivary glands</tissue>
    </source>
</reference>
<dbReference type="AlphaFoldDB" id="A0A6B0UJS5"/>
<dbReference type="EMBL" id="GIFC01007853">
    <property type="protein sequence ID" value="MXU89936.1"/>
    <property type="molecule type" value="Transcribed_RNA"/>
</dbReference>
<feature type="signal peptide" evidence="1">
    <location>
        <begin position="1"/>
        <end position="22"/>
    </location>
</feature>
<organism evidence="2">
    <name type="scientific">Ixodes ricinus</name>
    <name type="common">Common tick</name>
    <name type="synonym">Acarus ricinus</name>
    <dbReference type="NCBI Taxonomy" id="34613"/>
    <lineage>
        <taxon>Eukaryota</taxon>
        <taxon>Metazoa</taxon>
        <taxon>Ecdysozoa</taxon>
        <taxon>Arthropoda</taxon>
        <taxon>Chelicerata</taxon>
        <taxon>Arachnida</taxon>
        <taxon>Acari</taxon>
        <taxon>Parasitiformes</taxon>
        <taxon>Ixodida</taxon>
        <taxon>Ixodoidea</taxon>
        <taxon>Ixodidae</taxon>
        <taxon>Ixodinae</taxon>
        <taxon>Ixodes</taxon>
    </lineage>
</organism>
<sequence length="111" mass="12104">MPIALFGYSSMVCSSCFWFVVGFDWKCGACARFSLCLGGPPLALWGGIECLQRNMKGRFFGPQCLRCPSHALLGDTRAGPILEGPHKTPEMGSSHCSRATCSLRRVVDVFL</sequence>